<feature type="compositionally biased region" description="Basic and acidic residues" evidence="1">
    <location>
        <begin position="138"/>
        <end position="152"/>
    </location>
</feature>
<dbReference type="AlphaFoldDB" id="X1VD05"/>
<dbReference type="SUPFAM" id="SSF158499">
    <property type="entry name" value="DnaD domain-like"/>
    <property type="match status" value="1"/>
</dbReference>
<sequence>EMAASETAEAVRERVRRHRERQAVTEKPLLPPNPPTTTKEGDIEVEVEVEGNGKKLVTAEAVLAEICKLYEKNFGILTPILSEKFKDFAENYRGQLGWIHDAFEEACSQNVRKWSYVEKILETCQAEGRKPHGKRKQQRTEERGQNGTHPRDNSQSGRFGGFRAIESGPDEPDGGDED</sequence>
<organism evidence="3">
    <name type="scientific">marine sediment metagenome</name>
    <dbReference type="NCBI Taxonomy" id="412755"/>
    <lineage>
        <taxon>unclassified sequences</taxon>
        <taxon>metagenomes</taxon>
        <taxon>ecological metagenomes</taxon>
    </lineage>
</organism>
<dbReference type="InterPro" id="IPR034829">
    <property type="entry name" value="DnaD-like_sf"/>
</dbReference>
<gene>
    <name evidence="3" type="ORF">S12H4_47583</name>
</gene>
<feature type="non-terminal residue" evidence="3">
    <location>
        <position position="1"/>
    </location>
</feature>
<feature type="region of interest" description="Disordered" evidence="1">
    <location>
        <begin position="1"/>
        <end position="40"/>
    </location>
</feature>
<dbReference type="InterPro" id="IPR006343">
    <property type="entry name" value="DnaB/C_C"/>
</dbReference>
<protein>
    <recommendedName>
        <fullName evidence="2">DnaB/C C-terminal domain-containing protein</fullName>
    </recommendedName>
</protein>
<reference evidence="3" key="1">
    <citation type="journal article" date="2014" name="Front. Microbiol.">
        <title>High frequency of phylogenetically diverse reductive dehalogenase-homologous genes in deep subseafloor sedimentary metagenomes.</title>
        <authorList>
            <person name="Kawai M."/>
            <person name="Futagami T."/>
            <person name="Toyoda A."/>
            <person name="Takaki Y."/>
            <person name="Nishi S."/>
            <person name="Hori S."/>
            <person name="Arai W."/>
            <person name="Tsubouchi T."/>
            <person name="Morono Y."/>
            <person name="Uchiyama I."/>
            <person name="Ito T."/>
            <person name="Fujiyama A."/>
            <person name="Inagaki F."/>
            <person name="Takami H."/>
        </authorList>
    </citation>
    <scope>NUCLEOTIDE SEQUENCE</scope>
    <source>
        <strain evidence="3">Expedition CK06-06</strain>
    </source>
</reference>
<accession>X1VD05</accession>
<evidence type="ECO:0000256" key="1">
    <source>
        <dbReference type="SAM" id="MobiDB-lite"/>
    </source>
</evidence>
<evidence type="ECO:0000313" key="3">
    <source>
        <dbReference type="EMBL" id="GAJ11716.1"/>
    </source>
</evidence>
<comment type="caution">
    <text evidence="3">The sequence shown here is derived from an EMBL/GenBank/DDBJ whole genome shotgun (WGS) entry which is preliminary data.</text>
</comment>
<feature type="domain" description="DnaB/C C-terminal" evidence="2">
    <location>
        <begin position="68"/>
        <end position="128"/>
    </location>
</feature>
<name>X1VD05_9ZZZZ</name>
<evidence type="ECO:0000259" key="2">
    <source>
        <dbReference type="Pfam" id="PF07261"/>
    </source>
</evidence>
<dbReference type="Pfam" id="PF07261">
    <property type="entry name" value="DnaB_2"/>
    <property type="match status" value="1"/>
</dbReference>
<dbReference type="EMBL" id="BARW01029643">
    <property type="protein sequence ID" value="GAJ11716.1"/>
    <property type="molecule type" value="Genomic_DNA"/>
</dbReference>
<feature type="compositionally biased region" description="Acidic residues" evidence="1">
    <location>
        <begin position="168"/>
        <end position="178"/>
    </location>
</feature>
<dbReference type="Gene3D" id="1.10.10.630">
    <property type="entry name" value="DnaD domain-like"/>
    <property type="match status" value="1"/>
</dbReference>
<dbReference type="NCBIfam" id="TIGR01446">
    <property type="entry name" value="DnaD_dom"/>
    <property type="match status" value="1"/>
</dbReference>
<feature type="region of interest" description="Disordered" evidence="1">
    <location>
        <begin position="127"/>
        <end position="178"/>
    </location>
</feature>
<proteinExistence type="predicted"/>